<sequence length="631" mass="65802">MKKTNLLVCMLLGVFTFGQVGINNTSPKVTLDIAAKNSDGSTPEGFLPPRLTGDVLFEAMATGAYGTDQHGAVVFVTEAASEDNQVGQTTRVDAMGYYYFNEHFDQWWKIGSNNNIYNLDGHLPSARHVNMNTNNLGFVGGRVGIGTISPDPSAILDLFSKNAGFLPPKMTEAQMNTVLNPAHGLVIYCTDCFGGGTLGCLMLNDSLDPLVPQWGSLCSSNVPTGHIIDLQCASASTSGTVHSGVAVSGITVTVPYTGGNGGTYDALEFNSTGVTGLKANLDSDHLANGNGNLVFNISGTASGIGTASFSITVAEASCTLDIPVVDFTASVTSLDCSSAVFSPTTITQGMAYTGTLTIPYIGGNGAPYPQQTFTQNGLTFTLPAGTLVAGNGNLVYNITGTATTSGAMAIPINFGGASCNANITVATGNSVMMCMSGNTNRGWATYNLGADTSLDPNIPVKEIHGNYYQWGRIAVAADTDTPPGAISGWNTTPAPNDSWNTGTEAAPIKNTANDPCPPGFRVPTITEWQALGNNNTVSKVGTFTSGSFTSALVFSCGANKLTLPMAGARMQITGLLKNRGTQGFYWSNTIFGSFPGSAYNMFIIGNPNPPIILSNDNGERSDGYPIRCISE</sequence>
<proteinExistence type="predicted"/>
<keyword evidence="1" id="KW-0732">Signal</keyword>
<reference evidence="2 3" key="1">
    <citation type="submission" date="2018-08" db="EMBL/GenBank/DDBJ databases">
        <title>Chryseobacterium nematophagum: a novel matrix digesting pathogen of nematodes.</title>
        <authorList>
            <person name="Page A."/>
            <person name="Roberts M."/>
            <person name="Felix M.-A."/>
            <person name="Weir W."/>
        </authorList>
    </citation>
    <scope>NUCLEOTIDE SEQUENCE [LARGE SCALE GENOMIC DNA]</scope>
    <source>
        <strain evidence="2 3">JUb275</strain>
    </source>
</reference>
<feature type="chain" id="PRO_5018197836" evidence="1">
    <location>
        <begin position="21"/>
        <end position="631"/>
    </location>
</feature>
<evidence type="ECO:0000256" key="1">
    <source>
        <dbReference type="SAM" id="SignalP"/>
    </source>
</evidence>
<protein>
    <submittedName>
        <fullName evidence="2">Uncharacterized protein</fullName>
    </submittedName>
</protein>
<evidence type="ECO:0000313" key="2">
    <source>
        <dbReference type="EMBL" id="RMZ58384.1"/>
    </source>
</evidence>
<comment type="caution">
    <text evidence="2">The sequence shown here is derived from an EMBL/GenBank/DDBJ whole genome shotgun (WGS) entry which is preliminary data.</text>
</comment>
<keyword evidence="3" id="KW-1185">Reference proteome</keyword>
<feature type="signal peptide" evidence="1">
    <location>
        <begin position="1"/>
        <end position="20"/>
    </location>
</feature>
<evidence type="ECO:0000313" key="3">
    <source>
        <dbReference type="Proteomes" id="UP000267524"/>
    </source>
</evidence>
<dbReference type="RefSeq" id="WP_122547538.1">
    <property type="nucleotide sequence ID" value="NZ_QWIV01000014.1"/>
</dbReference>
<accession>A0A3M7L8N8</accession>
<organism evidence="2 3">
    <name type="scientific">Chryseobacterium nematophagum</name>
    <dbReference type="NCBI Taxonomy" id="2305228"/>
    <lineage>
        <taxon>Bacteria</taxon>
        <taxon>Pseudomonadati</taxon>
        <taxon>Bacteroidota</taxon>
        <taxon>Flavobacteriia</taxon>
        <taxon>Flavobacteriales</taxon>
        <taxon>Weeksellaceae</taxon>
        <taxon>Chryseobacterium group</taxon>
        <taxon>Chryseobacterium</taxon>
    </lineage>
</organism>
<dbReference type="AlphaFoldDB" id="A0A3M7L8N8"/>
<name>A0A3M7L8N8_9FLAO</name>
<dbReference type="EMBL" id="QWIV01000014">
    <property type="protein sequence ID" value="RMZ58384.1"/>
    <property type="molecule type" value="Genomic_DNA"/>
</dbReference>
<gene>
    <name evidence="2" type="ORF">D1632_12225</name>
</gene>
<dbReference type="Proteomes" id="UP000267524">
    <property type="component" value="Unassembled WGS sequence"/>
</dbReference>